<protein>
    <submittedName>
        <fullName evidence="1">Uncharacterized protein</fullName>
    </submittedName>
</protein>
<dbReference type="EMBL" id="GBXM01084599">
    <property type="protein sequence ID" value="JAH23978.1"/>
    <property type="molecule type" value="Transcribed_RNA"/>
</dbReference>
<dbReference type="AlphaFoldDB" id="A0A0E9R6K2"/>
<organism evidence="1">
    <name type="scientific">Anguilla anguilla</name>
    <name type="common">European freshwater eel</name>
    <name type="synonym">Muraena anguilla</name>
    <dbReference type="NCBI Taxonomy" id="7936"/>
    <lineage>
        <taxon>Eukaryota</taxon>
        <taxon>Metazoa</taxon>
        <taxon>Chordata</taxon>
        <taxon>Craniata</taxon>
        <taxon>Vertebrata</taxon>
        <taxon>Euteleostomi</taxon>
        <taxon>Actinopterygii</taxon>
        <taxon>Neopterygii</taxon>
        <taxon>Teleostei</taxon>
        <taxon>Anguilliformes</taxon>
        <taxon>Anguillidae</taxon>
        <taxon>Anguilla</taxon>
    </lineage>
</organism>
<evidence type="ECO:0000313" key="1">
    <source>
        <dbReference type="EMBL" id="JAH23978.1"/>
    </source>
</evidence>
<reference evidence="1" key="2">
    <citation type="journal article" date="2015" name="Fish Shellfish Immunol.">
        <title>Early steps in the European eel (Anguilla anguilla)-Vibrio vulnificus interaction in the gills: Role of the RtxA13 toxin.</title>
        <authorList>
            <person name="Callol A."/>
            <person name="Pajuelo D."/>
            <person name="Ebbesson L."/>
            <person name="Teles M."/>
            <person name="MacKenzie S."/>
            <person name="Amaro C."/>
        </authorList>
    </citation>
    <scope>NUCLEOTIDE SEQUENCE</scope>
</reference>
<accession>A0A0E9R6K2</accession>
<reference evidence="1" key="1">
    <citation type="submission" date="2014-11" db="EMBL/GenBank/DDBJ databases">
        <authorList>
            <person name="Amaro Gonzalez C."/>
        </authorList>
    </citation>
    <scope>NUCLEOTIDE SEQUENCE</scope>
</reference>
<sequence>MMGAEQSNNKSAVFNLTIVRVNSDPLHGVVDIYIKGSTGNRQHVW</sequence>
<proteinExistence type="predicted"/>
<name>A0A0E9R6K2_ANGAN</name>